<sequence length="84" mass="9139">MNTTVIVSKFQLASAYLGTTVLGLYVSSPYHSFATKALFVSIPPAALFLSRIRKTAHAEILAFIEDSPVLAFESLDFDIISRAS</sequence>
<evidence type="ECO:0000313" key="1">
    <source>
        <dbReference type="EMBL" id="CAB4590172.1"/>
    </source>
</evidence>
<gene>
    <name evidence="1" type="ORF">UFOPK1808_00111</name>
</gene>
<name>A0A6J6FM60_9ZZZZ</name>
<dbReference type="EMBL" id="CAEZUL010000005">
    <property type="protein sequence ID" value="CAB4590172.1"/>
    <property type="molecule type" value="Genomic_DNA"/>
</dbReference>
<dbReference type="AlphaFoldDB" id="A0A6J6FM60"/>
<protein>
    <submittedName>
        <fullName evidence="1">Unannotated protein</fullName>
    </submittedName>
</protein>
<proteinExistence type="predicted"/>
<organism evidence="1">
    <name type="scientific">freshwater metagenome</name>
    <dbReference type="NCBI Taxonomy" id="449393"/>
    <lineage>
        <taxon>unclassified sequences</taxon>
        <taxon>metagenomes</taxon>
        <taxon>ecological metagenomes</taxon>
    </lineage>
</organism>
<accession>A0A6J6FM60</accession>
<reference evidence="1" key="1">
    <citation type="submission" date="2020-05" db="EMBL/GenBank/DDBJ databases">
        <authorList>
            <person name="Chiriac C."/>
            <person name="Salcher M."/>
            <person name="Ghai R."/>
            <person name="Kavagutti S V."/>
        </authorList>
    </citation>
    <scope>NUCLEOTIDE SEQUENCE</scope>
</reference>